<dbReference type="InterPro" id="IPR004424">
    <property type="entry name" value="IspE"/>
</dbReference>
<comment type="similarity">
    <text evidence="1 9">Belongs to the GHMP kinase family. IspE subfamily.</text>
</comment>
<dbReference type="GO" id="GO:0050515">
    <property type="term" value="F:4-(cytidine 5'-diphospho)-2-C-methyl-D-erythritol kinase activity"/>
    <property type="evidence" value="ECO:0007669"/>
    <property type="project" value="UniProtKB-UniRule"/>
</dbReference>
<feature type="binding site" evidence="9">
    <location>
        <begin position="94"/>
        <end position="104"/>
    </location>
    <ligand>
        <name>ATP</name>
        <dbReference type="ChEBI" id="CHEBI:30616"/>
    </ligand>
</feature>
<dbReference type="NCBIfam" id="NF011202">
    <property type="entry name" value="PRK14608.1"/>
    <property type="match status" value="1"/>
</dbReference>
<dbReference type="GO" id="GO:0005524">
    <property type="term" value="F:ATP binding"/>
    <property type="evidence" value="ECO:0007669"/>
    <property type="project" value="UniProtKB-UniRule"/>
</dbReference>
<keyword evidence="6 9" id="KW-0418">Kinase</keyword>
<dbReference type="GO" id="GO:0016114">
    <property type="term" value="P:terpenoid biosynthetic process"/>
    <property type="evidence" value="ECO:0007669"/>
    <property type="project" value="UniProtKB-UniRule"/>
</dbReference>
<dbReference type="Gene3D" id="3.30.70.890">
    <property type="entry name" value="GHMP kinase, C-terminal domain"/>
    <property type="match status" value="1"/>
</dbReference>
<dbReference type="InterPro" id="IPR013750">
    <property type="entry name" value="GHMP_kinase_C_dom"/>
</dbReference>
<dbReference type="NCBIfam" id="TIGR00154">
    <property type="entry name" value="ispE"/>
    <property type="match status" value="1"/>
</dbReference>
<dbReference type="AlphaFoldDB" id="A0AAV4LE29"/>
<dbReference type="InterPro" id="IPR006204">
    <property type="entry name" value="GHMP_kinase_N_dom"/>
</dbReference>
<evidence type="ECO:0000256" key="7">
    <source>
        <dbReference type="ARBA" id="ARBA00022840"/>
    </source>
</evidence>
<feature type="domain" description="GHMP kinase N-terminal" evidence="10">
    <location>
        <begin position="66"/>
        <end position="144"/>
    </location>
</feature>
<feature type="active site" evidence="9">
    <location>
        <position position="136"/>
    </location>
</feature>
<dbReference type="InterPro" id="IPR020568">
    <property type="entry name" value="Ribosomal_Su5_D2-typ_SF"/>
</dbReference>
<dbReference type="SUPFAM" id="SSF54211">
    <property type="entry name" value="Ribosomal protein S5 domain 2-like"/>
    <property type="match status" value="1"/>
</dbReference>
<accession>A0AAV4LE29</accession>
<dbReference type="FunFam" id="3.30.230.10:FF:000029">
    <property type="entry name" value="4-diphosphocytidyl-2-C-methyl-D-erythritol kinase"/>
    <property type="match status" value="1"/>
</dbReference>
<dbReference type="Pfam" id="PF00288">
    <property type="entry name" value="GHMP_kinases_N"/>
    <property type="match status" value="1"/>
</dbReference>
<keyword evidence="4 9" id="KW-0808">Transferase</keyword>
<evidence type="ECO:0000256" key="6">
    <source>
        <dbReference type="ARBA" id="ARBA00022777"/>
    </source>
</evidence>
<dbReference type="Pfam" id="PF08544">
    <property type="entry name" value="GHMP_kinases_C"/>
    <property type="match status" value="1"/>
</dbReference>
<dbReference type="PANTHER" id="PTHR43527:SF2">
    <property type="entry name" value="4-DIPHOSPHOCYTIDYL-2-C-METHYL-D-ERYTHRITOL KINASE, CHLOROPLASTIC"/>
    <property type="match status" value="1"/>
</dbReference>
<keyword evidence="9" id="KW-0414">Isoprene biosynthesis</keyword>
<keyword evidence="13" id="KW-1185">Reference proteome</keyword>
<dbReference type="Gene3D" id="3.30.230.10">
    <property type="match status" value="1"/>
</dbReference>
<organism evidence="12 13">
    <name type="scientific">Collibacillus ludicampi</name>
    <dbReference type="NCBI Taxonomy" id="2771369"/>
    <lineage>
        <taxon>Bacteria</taxon>
        <taxon>Bacillati</taxon>
        <taxon>Bacillota</taxon>
        <taxon>Bacilli</taxon>
        <taxon>Bacillales</taxon>
        <taxon>Alicyclobacillaceae</taxon>
        <taxon>Collibacillus</taxon>
    </lineage>
</organism>
<feature type="domain" description="GHMP kinase C-terminal" evidence="11">
    <location>
        <begin position="213"/>
        <end position="273"/>
    </location>
</feature>
<evidence type="ECO:0000256" key="8">
    <source>
        <dbReference type="ARBA" id="ARBA00032554"/>
    </source>
</evidence>
<feature type="active site" evidence="9">
    <location>
        <position position="10"/>
    </location>
</feature>
<evidence type="ECO:0000256" key="3">
    <source>
        <dbReference type="ARBA" id="ARBA00017473"/>
    </source>
</evidence>
<reference evidence="12" key="1">
    <citation type="journal article" date="2023" name="Int. J. Syst. Evol. Microbiol.">
        <title>Collibacillus ludicampi gen. nov., sp. nov., a new soil bacterium of the family Alicyclobacillaceae.</title>
        <authorList>
            <person name="Jojima T."/>
            <person name="Ioku Y."/>
            <person name="Fukuta Y."/>
            <person name="Shirasaka N."/>
            <person name="Matsumura Y."/>
            <person name="Mori M."/>
        </authorList>
    </citation>
    <scope>NUCLEOTIDE SEQUENCE</scope>
    <source>
        <strain evidence="12">TP075</strain>
    </source>
</reference>
<dbReference type="EC" id="2.7.1.148" evidence="2 9"/>
<dbReference type="GO" id="GO:0019288">
    <property type="term" value="P:isopentenyl diphosphate biosynthetic process, methylerythritol 4-phosphate pathway"/>
    <property type="evidence" value="ECO:0007669"/>
    <property type="project" value="UniProtKB-UniRule"/>
</dbReference>
<dbReference type="PANTHER" id="PTHR43527">
    <property type="entry name" value="4-DIPHOSPHOCYTIDYL-2-C-METHYL-D-ERYTHRITOL KINASE, CHLOROPLASTIC"/>
    <property type="match status" value="1"/>
</dbReference>
<evidence type="ECO:0000259" key="11">
    <source>
        <dbReference type="Pfam" id="PF08544"/>
    </source>
</evidence>
<gene>
    <name evidence="9 12" type="primary">ispE</name>
    <name evidence="12" type="ORF">DNHGIG_15850</name>
</gene>
<comment type="function">
    <text evidence="9">Catalyzes the phosphorylation of the position 2 hydroxy group of 4-diphosphocytidyl-2C-methyl-D-erythritol.</text>
</comment>
<evidence type="ECO:0000256" key="4">
    <source>
        <dbReference type="ARBA" id="ARBA00022679"/>
    </source>
</evidence>
<sequence length="285" mass="31730">MHVIEKARAKINLTLDVLYKRPDGYHEVEMVMQTIDLSDHLTLQHLEEDRIEISCSVPYIPTDERNLAYKAAALIKRTFQIKHGVHIHLDKKIPVAAGLAGGSSDAAAVLRGLNRLWKLHLSLDDLAHLAASIGSDVPFCVYGGTAIARGRGEQIERIHHTPPHVWVVLVKPPIAVSTADVYGALDVNAITDHPNTMAMLESLQANNPVAKISEHLGNVLERVTFRMHPEVERIKKKMYEFGAQGALMSGSGPTVFGIVDRESRAFRIYNAFRGFSREVYLSRFL</sequence>
<dbReference type="FunFam" id="3.30.70.890:FF:000006">
    <property type="entry name" value="4-diphosphocytidyl-2-C-methyl-D-erythritol kinase"/>
    <property type="match status" value="1"/>
</dbReference>
<protein>
    <recommendedName>
        <fullName evidence="3 9">4-diphosphocytidyl-2-C-methyl-D-erythritol kinase</fullName>
        <shortName evidence="9">CMK</shortName>
        <ecNumber evidence="2 9">2.7.1.148</ecNumber>
    </recommendedName>
    <alternativeName>
        <fullName evidence="8 9">4-(cytidine-5'-diphospho)-2-C-methyl-D-erythritol kinase</fullName>
    </alternativeName>
</protein>
<evidence type="ECO:0000256" key="2">
    <source>
        <dbReference type="ARBA" id="ARBA00012052"/>
    </source>
</evidence>
<dbReference type="PRINTS" id="PR00958">
    <property type="entry name" value="HOMSERKINASE"/>
</dbReference>
<dbReference type="Proteomes" id="UP001057291">
    <property type="component" value="Unassembled WGS sequence"/>
</dbReference>
<evidence type="ECO:0000313" key="13">
    <source>
        <dbReference type="Proteomes" id="UP001057291"/>
    </source>
</evidence>
<dbReference type="InterPro" id="IPR036554">
    <property type="entry name" value="GHMP_kinase_C_sf"/>
</dbReference>
<dbReference type="PIRSF" id="PIRSF010376">
    <property type="entry name" value="IspE"/>
    <property type="match status" value="1"/>
</dbReference>
<dbReference type="SUPFAM" id="SSF55060">
    <property type="entry name" value="GHMP Kinase, C-terminal domain"/>
    <property type="match status" value="1"/>
</dbReference>
<comment type="catalytic activity">
    <reaction evidence="9">
        <text>4-CDP-2-C-methyl-D-erythritol + ATP = 4-CDP-2-C-methyl-D-erythritol 2-phosphate + ADP + H(+)</text>
        <dbReference type="Rhea" id="RHEA:18437"/>
        <dbReference type="ChEBI" id="CHEBI:15378"/>
        <dbReference type="ChEBI" id="CHEBI:30616"/>
        <dbReference type="ChEBI" id="CHEBI:57823"/>
        <dbReference type="ChEBI" id="CHEBI:57919"/>
        <dbReference type="ChEBI" id="CHEBI:456216"/>
        <dbReference type="EC" id="2.7.1.148"/>
    </reaction>
</comment>
<comment type="caution">
    <text evidence="12">The sequence shown here is derived from an EMBL/GenBank/DDBJ whole genome shotgun (WGS) entry which is preliminary data.</text>
</comment>
<dbReference type="HAMAP" id="MF_00061">
    <property type="entry name" value="IspE"/>
    <property type="match status" value="1"/>
</dbReference>
<dbReference type="EMBL" id="BOQE01000001">
    <property type="protein sequence ID" value="GIM46036.1"/>
    <property type="molecule type" value="Genomic_DNA"/>
</dbReference>
<evidence type="ECO:0000259" key="10">
    <source>
        <dbReference type="Pfam" id="PF00288"/>
    </source>
</evidence>
<dbReference type="RefSeq" id="WP_282199182.1">
    <property type="nucleotide sequence ID" value="NZ_BOQE01000001.1"/>
</dbReference>
<keyword evidence="7 9" id="KW-0067">ATP-binding</keyword>
<proteinExistence type="inferred from homology"/>
<evidence type="ECO:0000313" key="12">
    <source>
        <dbReference type="EMBL" id="GIM46036.1"/>
    </source>
</evidence>
<evidence type="ECO:0000256" key="5">
    <source>
        <dbReference type="ARBA" id="ARBA00022741"/>
    </source>
</evidence>
<evidence type="ECO:0000256" key="9">
    <source>
        <dbReference type="HAMAP-Rule" id="MF_00061"/>
    </source>
</evidence>
<comment type="pathway">
    <text evidence="9">Isoprenoid biosynthesis; isopentenyl diphosphate biosynthesis via DXP pathway; isopentenyl diphosphate from 1-deoxy-D-xylulose 5-phosphate: step 3/6.</text>
</comment>
<keyword evidence="5 9" id="KW-0547">Nucleotide-binding</keyword>
<evidence type="ECO:0000256" key="1">
    <source>
        <dbReference type="ARBA" id="ARBA00009684"/>
    </source>
</evidence>
<dbReference type="InterPro" id="IPR014721">
    <property type="entry name" value="Ribsml_uS5_D2-typ_fold_subgr"/>
</dbReference>
<name>A0AAV4LE29_9BACL</name>